<dbReference type="Gene3D" id="3.50.30.30">
    <property type="match status" value="1"/>
</dbReference>
<dbReference type="SUPFAM" id="SSF53187">
    <property type="entry name" value="Zn-dependent exopeptidases"/>
    <property type="match status" value="1"/>
</dbReference>
<dbReference type="InterPro" id="IPR045175">
    <property type="entry name" value="M28_fam"/>
</dbReference>
<comment type="caution">
    <text evidence="2">The sequence shown here is derived from an EMBL/GenBank/DDBJ whole genome shotgun (WGS) entry which is preliminary data.</text>
</comment>
<feature type="domain" description="Peptidase M28" evidence="1">
    <location>
        <begin position="247"/>
        <end position="440"/>
    </location>
</feature>
<accession>A0A0W8FXU4</accession>
<dbReference type="PANTHER" id="PTHR12147">
    <property type="entry name" value="METALLOPEPTIDASE M28 FAMILY MEMBER"/>
    <property type="match status" value="1"/>
</dbReference>
<dbReference type="SUPFAM" id="SSF52025">
    <property type="entry name" value="PA domain"/>
    <property type="match status" value="1"/>
</dbReference>
<evidence type="ECO:0000259" key="1">
    <source>
        <dbReference type="Pfam" id="PF04389"/>
    </source>
</evidence>
<keyword evidence="2" id="KW-0645">Protease</keyword>
<protein>
    <submittedName>
        <fullName evidence="2">Aminopeptidase</fullName>
    </submittedName>
</protein>
<dbReference type="InterPro" id="IPR007484">
    <property type="entry name" value="Peptidase_M28"/>
</dbReference>
<sequence>MKTVEYLASEELEGRLGGSEGYFKSAVFAANEFHKLGLKPYQEKSYFQKFNVEFNEILPPCSLNLIENEKIVKEYKLGNDYVFRGFTGSNDVTGEIVFAGYGISSEETGYDDYKEIDVTDKIVVLFKENPRWKIDDKNWSEGTPRPKSIVAANHGAKAILFVSFPNDQNPRKPIGSVLHGSGEQLTDFPQLHIDLHVADDLFKNSGYTLTELQRKIDEEKKPFSIELNSKVQIVVNAKYEKEKETVNIIGILPGSDEQLKNEYVILGAHLDHVGQQGKEIYFPGANDNASGSAAVLEIARAFAEQNVQTKRSIIFVLFSNEESGLEGAQFLADNLPVDKEKIAAMLNMDCVGHGDSIQLGNGKSVPNLWNLARELDKQNANLSVEATWAGGGADLTPFHNLGIPGLYFASRFSYTHLHSTTDKPETLNPVLFEEITKLAFRTLYEIANSNFEKEEIIN</sequence>
<organism evidence="2">
    <name type="scientific">hydrocarbon metagenome</name>
    <dbReference type="NCBI Taxonomy" id="938273"/>
    <lineage>
        <taxon>unclassified sequences</taxon>
        <taxon>metagenomes</taxon>
        <taxon>ecological metagenomes</taxon>
    </lineage>
</organism>
<dbReference type="EMBL" id="LNQE01000637">
    <property type="protein sequence ID" value="KUG25633.1"/>
    <property type="molecule type" value="Genomic_DNA"/>
</dbReference>
<proteinExistence type="predicted"/>
<dbReference type="Pfam" id="PF04389">
    <property type="entry name" value="Peptidase_M28"/>
    <property type="match status" value="1"/>
</dbReference>
<dbReference type="GO" id="GO:0004177">
    <property type="term" value="F:aminopeptidase activity"/>
    <property type="evidence" value="ECO:0007669"/>
    <property type="project" value="UniProtKB-KW"/>
</dbReference>
<dbReference type="GO" id="GO:0006508">
    <property type="term" value="P:proteolysis"/>
    <property type="evidence" value="ECO:0007669"/>
    <property type="project" value="InterPro"/>
</dbReference>
<evidence type="ECO:0000313" key="2">
    <source>
        <dbReference type="EMBL" id="KUG25633.1"/>
    </source>
</evidence>
<keyword evidence="2" id="KW-0378">Hydrolase</keyword>
<dbReference type="Gene3D" id="3.40.630.10">
    <property type="entry name" value="Zn peptidases"/>
    <property type="match status" value="1"/>
</dbReference>
<name>A0A0W8FXU4_9ZZZZ</name>
<gene>
    <name evidence="2" type="ORF">ASZ90_004544</name>
</gene>
<reference evidence="2" key="1">
    <citation type="journal article" date="2015" name="Proc. Natl. Acad. Sci. U.S.A.">
        <title>Networks of energetic and metabolic interactions define dynamics in microbial communities.</title>
        <authorList>
            <person name="Embree M."/>
            <person name="Liu J.K."/>
            <person name="Al-Bassam M.M."/>
            <person name="Zengler K."/>
        </authorList>
    </citation>
    <scope>NUCLEOTIDE SEQUENCE</scope>
</reference>
<dbReference type="PANTHER" id="PTHR12147:SF26">
    <property type="entry name" value="PEPTIDASE M28 DOMAIN-CONTAINING PROTEIN"/>
    <property type="match status" value="1"/>
</dbReference>
<dbReference type="InterPro" id="IPR046450">
    <property type="entry name" value="PA_dom_sf"/>
</dbReference>
<dbReference type="AlphaFoldDB" id="A0A0W8FXU4"/>
<keyword evidence="2" id="KW-0031">Aminopeptidase</keyword>
<dbReference type="GO" id="GO:0008235">
    <property type="term" value="F:metalloexopeptidase activity"/>
    <property type="evidence" value="ECO:0007669"/>
    <property type="project" value="InterPro"/>
</dbReference>